<evidence type="ECO:0000259" key="1">
    <source>
        <dbReference type="SMART" id="SM00220"/>
    </source>
</evidence>
<feature type="domain" description="Protein kinase" evidence="1">
    <location>
        <begin position="201"/>
        <end position="441"/>
    </location>
</feature>
<dbReference type="SMART" id="SM00220">
    <property type="entry name" value="S_TKc"/>
    <property type="match status" value="1"/>
</dbReference>
<dbReference type="OrthoDB" id="4206567at2759"/>
<protein>
    <recommendedName>
        <fullName evidence="1">Protein kinase domain-containing protein</fullName>
    </recommendedName>
</protein>
<proteinExistence type="predicted"/>
<comment type="caution">
    <text evidence="2">The sequence shown here is derived from an EMBL/GenBank/DDBJ whole genome shotgun (WGS) entry which is preliminary data.</text>
</comment>
<dbReference type="AlphaFoldDB" id="A0A232M790"/>
<dbReference type="Proteomes" id="UP000243515">
    <property type="component" value="Unassembled WGS sequence"/>
</dbReference>
<dbReference type="GO" id="GO:0004672">
    <property type="term" value="F:protein kinase activity"/>
    <property type="evidence" value="ECO:0007669"/>
    <property type="project" value="InterPro"/>
</dbReference>
<dbReference type="InterPro" id="IPR000719">
    <property type="entry name" value="Prot_kinase_dom"/>
</dbReference>
<evidence type="ECO:0000313" key="3">
    <source>
        <dbReference type="Proteomes" id="UP000243515"/>
    </source>
</evidence>
<keyword evidence="3" id="KW-1185">Reference proteome</keyword>
<dbReference type="InterPro" id="IPR011009">
    <property type="entry name" value="Kinase-like_dom_sf"/>
</dbReference>
<dbReference type="EMBL" id="NPHW01000089">
    <property type="protein sequence ID" value="OXV12233.1"/>
    <property type="molecule type" value="Genomic_DNA"/>
</dbReference>
<gene>
    <name evidence="2" type="ORF">Egran_00006</name>
</gene>
<dbReference type="Gene3D" id="1.10.510.10">
    <property type="entry name" value="Transferase(Phosphotransferase) domain 1"/>
    <property type="match status" value="2"/>
</dbReference>
<dbReference type="GO" id="GO:0005524">
    <property type="term" value="F:ATP binding"/>
    <property type="evidence" value="ECO:0007669"/>
    <property type="project" value="InterPro"/>
</dbReference>
<reference evidence="2 3" key="1">
    <citation type="journal article" date="2015" name="Environ. Microbiol.">
        <title>Metagenome sequence of Elaphomyces granulatus from sporocarp tissue reveals Ascomycota ectomycorrhizal fingerprints of genome expansion and a Proteobacteria-rich microbiome.</title>
        <authorList>
            <person name="Quandt C.A."/>
            <person name="Kohler A."/>
            <person name="Hesse C.N."/>
            <person name="Sharpton T.J."/>
            <person name="Martin F."/>
            <person name="Spatafora J.W."/>
        </authorList>
    </citation>
    <scope>NUCLEOTIDE SEQUENCE [LARGE SCALE GENOMIC DNA]</scope>
    <source>
        <strain evidence="2 3">OSC145934</strain>
    </source>
</reference>
<name>A0A232M790_9EURO</name>
<dbReference type="SUPFAM" id="SSF56112">
    <property type="entry name" value="Protein kinase-like (PK-like)"/>
    <property type="match status" value="1"/>
</dbReference>
<sequence length="468" mass="53140">MTYATLTPANDLAKLAFSDIYDNLNAGRQNGTADGNSALRHITEPDSDTERHHRELGMIWIGHYRMQLRSPPFVPERGWTGGKGPLEKIPVDLIFCTKAFAKWHGINLRNPHVRWLGSRSMASQPPKGRTIYYLNQHRMKIGLDKLEYDFQWTDFSATEKFVEERNGYVTRSIGSGAPDAWQDDNFDMPTPLLSKRTIGQWTLAHPLGKGGQGKVFFASNPRGGRAAITLVERISRTSGAVDTEVRTYEDVTAMAEKCDEDERIVRLVEVLYIDGERLSSEKTFDDVALVLAPVTPMTLSDLVGVRSKGGSKGMLMEAAAAFRDALKALKTMHDECWAHTEDVWAMGVVLYQLTYGRHPWKFAINPWRREPENEKLRKNFRESYDAAVLEMTRDYKTACQSPTKGYIHLGSLFAKMVRYRWAPKNHARRPDIDEVLRDPAWGPFLVEDLKPVKRVRFFNGDGDDDGEV</sequence>
<organism evidence="2 3">
    <name type="scientific">Elaphomyces granulatus</name>
    <dbReference type="NCBI Taxonomy" id="519963"/>
    <lineage>
        <taxon>Eukaryota</taxon>
        <taxon>Fungi</taxon>
        <taxon>Dikarya</taxon>
        <taxon>Ascomycota</taxon>
        <taxon>Pezizomycotina</taxon>
        <taxon>Eurotiomycetes</taxon>
        <taxon>Eurotiomycetidae</taxon>
        <taxon>Eurotiales</taxon>
        <taxon>Elaphomycetaceae</taxon>
        <taxon>Elaphomyces</taxon>
    </lineage>
</organism>
<evidence type="ECO:0000313" key="2">
    <source>
        <dbReference type="EMBL" id="OXV12233.1"/>
    </source>
</evidence>
<accession>A0A232M790</accession>